<dbReference type="RefSeq" id="WP_342757794.1">
    <property type="nucleotide sequence ID" value="NZ_CP146256.1"/>
</dbReference>
<feature type="domain" description="Response regulatory" evidence="8">
    <location>
        <begin position="2"/>
        <end position="119"/>
    </location>
</feature>
<dbReference type="InterPro" id="IPR011006">
    <property type="entry name" value="CheY-like_superfamily"/>
</dbReference>
<organism evidence="9 10">
    <name type="scientific">Kineothrix sedimenti</name>
    <dbReference type="NCBI Taxonomy" id="3123317"/>
    <lineage>
        <taxon>Bacteria</taxon>
        <taxon>Bacillati</taxon>
        <taxon>Bacillota</taxon>
        <taxon>Clostridia</taxon>
        <taxon>Lachnospirales</taxon>
        <taxon>Lachnospiraceae</taxon>
        <taxon>Kineothrix</taxon>
    </lineage>
</organism>
<keyword evidence="10" id="KW-1185">Reference proteome</keyword>
<evidence type="ECO:0000256" key="6">
    <source>
        <dbReference type="PROSITE-ProRule" id="PRU00169"/>
    </source>
</evidence>
<evidence type="ECO:0000259" key="7">
    <source>
        <dbReference type="PROSITE" id="PS01124"/>
    </source>
</evidence>
<dbReference type="Proteomes" id="UP001451571">
    <property type="component" value="Chromosome"/>
</dbReference>
<sequence length="504" mass="58112">MKILIVEDELKTLNGIASLIMEIPGDYEVVGRARSGEKGIDLACKTEPDIIITDIRMGGMSGLEMIKRLHALKIQSRYIILSGYAEFQYAREAITLGSMDYLLKPITKELLEESLKKVKSAIEQEALKIQTSAMDTEVILERVLFMPGFVESKFEQELMNRFEGMDSNYLLLLRGENRIVQSDLEAALQEISGLLPEQKVWTCREDGNKENYILIQELQPEALAVLDEVVGKCRGKINPYMVFAGSYLQDIRNIQECRKRLQDMSNWNLTISSPAVITEKRIKEVVTQKFSYPSDLERDIINCINEGKIQEIESYLTAFMDYLRKKTYAYGDLREALICMTAAILYAIRKASYGLYENISSLNILEWVKDILFLENYPRIIMNVMLQYEQYTKNLKSGNHPIINKVLQILEKEYRNELPLEEMAQRMNVTPEYLSSLFMKELGIKYTTYRAQIRIDVAKRLLQEGKLKIYEVAEASGFPDVKYFTKVFKKYTGTSPGEYVRNLV</sequence>
<dbReference type="PANTHER" id="PTHR43280:SF10">
    <property type="entry name" value="REGULATORY PROTEIN POCR"/>
    <property type="match status" value="1"/>
</dbReference>
<dbReference type="SMART" id="SM00342">
    <property type="entry name" value="HTH_ARAC"/>
    <property type="match status" value="1"/>
</dbReference>
<keyword evidence="4" id="KW-0804">Transcription</keyword>
<dbReference type="EMBL" id="CP146256">
    <property type="protein sequence ID" value="XAH74200.1"/>
    <property type="molecule type" value="Genomic_DNA"/>
</dbReference>
<keyword evidence="3" id="KW-0238">DNA-binding</keyword>
<feature type="domain" description="HTH araC/xylS-type" evidence="7">
    <location>
        <begin position="404"/>
        <end position="502"/>
    </location>
</feature>
<dbReference type="Gene3D" id="3.40.50.2300">
    <property type="match status" value="1"/>
</dbReference>
<feature type="modified residue" description="4-aspartylphosphate" evidence="6">
    <location>
        <position position="54"/>
    </location>
</feature>
<evidence type="ECO:0000259" key="8">
    <source>
        <dbReference type="PROSITE" id="PS50110"/>
    </source>
</evidence>
<dbReference type="InterPro" id="IPR001789">
    <property type="entry name" value="Sig_transdc_resp-reg_receiver"/>
</dbReference>
<dbReference type="Pfam" id="PF12833">
    <property type="entry name" value="HTH_18"/>
    <property type="match status" value="1"/>
</dbReference>
<dbReference type="SMART" id="SM00448">
    <property type="entry name" value="REC"/>
    <property type="match status" value="1"/>
</dbReference>
<keyword evidence="6" id="KW-0597">Phosphoprotein</keyword>
<dbReference type="CDD" id="cd17536">
    <property type="entry name" value="REC_YesN-like"/>
    <property type="match status" value="1"/>
</dbReference>
<dbReference type="InterPro" id="IPR018062">
    <property type="entry name" value="HTH_AraC-typ_CS"/>
</dbReference>
<accession>A0ABZ3EWJ0</accession>
<keyword evidence="2" id="KW-0805">Transcription regulation</keyword>
<dbReference type="SUPFAM" id="SSF52172">
    <property type="entry name" value="CheY-like"/>
    <property type="match status" value="1"/>
</dbReference>
<evidence type="ECO:0000256" key="1">
    <source>
        <dbReference type="ARBA" id="ARBA00018672"/>
    </source>
</evidence>
<gene>
    <name evidence="9" type="ORF">V6984_00045</name>
</gene>
<dbReference type="PROSITE" id="PS01124">
    <property type="entry name" value="HTH_ARAC_FAMILY_2"/>
    <property type="match status" value="1"/>
</dbReference>
<dbReference type="InterPro" id="IPR018060">
    <property type="entry name" value="HTH_AraC"/>
</dbReference>
<proteinExistence type="predicted"/>
<comment type="function">
    <text evidence="5">May play the central regulatory role in sporulation. It may be an element of the effector pathway responsible for the activation of sporulation genes in response to nutritional stress. Spo0A may act in concert with spo0H (a sigma factor) to control the expression of some genes that are critical to the sporulation process.</text>
</comment>
<dbReference type="Gene3D" id="1.10.10.60">
    <property type="entry name" value="Homeodomain-like"/>
    <property type="match status" value="2"/>
</dbReference>
<dbReference type="InterPro" id="IPR009057">
    <property type="entry name" value="Homeodomain-like_sf"/>
</dbReference>
<dbReference type="SUPFAM" id="SSF46689">
    <property type="entry name" value="Homeodomain-like"/>
    <property type="match status" value="2"/>
</dbReference>
<protein>
    <recommendedName>
        <fullName evidence="1">Stage 0 sporulation protein A homolog</fullName>
    </recommendedName>
</protein>
<evidence type="ECO:0000256" key="4">
    <source>
        <dbReference type="ARBA" id="ARBA00023163"/>
    </source>
</evidence>
<evidence type="ECO:0000256" key="5">
    <source>
        <dbReference type="ARBA" id="ARBA00024867"/>
    </source>
</evidence>
<dbReference type="Pfam" id="PF00072">
    <property type="entry name" value="Response_reg"/>
    <property type="match status" value="1"/>
</dbReference>
<evidence type="ECO:0000256" key="3">
    <source>
        <dbReference type="ARBA" id="ARBA00023125"/>
    </source>
</evidence>
<dbReference type="PRINTS" id="PR00032">
    <property type="entry name" value="HTHARAC"/>
</dbReference>
<evidence type="ECO:0000313" key="10">
    <source>
        <dbReference type="Proteomes" id="UP001451571"/>
    </source>
</evidence>
<evidence type="ECO:0000313" key="9">
    <source>
        <dbReference type="EMBL" id="XAH74200.1"/>
    </source>
</evidence>
<reference evidence="9 10" key="1">
    <citation type="submission" date="2024-02" db="EMBL/GenBank/DDBJ databases">
        <title>Bacterial strain from lacustrine sediment.</title>
        <authorList>
            <person name="Petit C."/>
            <person name="Fadhlaoui K."/>
        </authorList>
    </citation>
    <scope>NUCLEOTIDE SEQUENCE [LARGE SCALE GENOMIC DNA]</scope>
    <source>
        <strain evidence="9 10">IPX-CK</strain>
    </source>
</reference>
<evidence type="ECO:0000256" key="2">
    <source>
        <dbReference type="ARBA" id="ARBA00023015"/>
    </source>
</evidence>
<dbReference type="PANTHER" id="PTHR43280">
    <property type="entry name" value="ARAC-FAMILY TRANSCRIPTIONAL REGULATOR"/>
    <property type="match status" value="1"/>
</dbReference>
<name>A0ABZ3EWJ0_9FIRM</name>
<dbReference type="InterPro" id="IPR020449">
    <property type="entry name" value="Tscrpt_reg_AraC-type_HTH"/>
</dbReference>
<dbReference type="PROSITE" id="PS50110">
    <property type="entry name" value="RESPONSE_REGULATORY"/>
    <property type="match status" value="1"/>
</dbReference>
<dbReference type="PROSITE" id="PS00041">
    <property type="entry name" value="HTH_ARAC_FAMILY_1"/>
    <property type="match status" value="1"/>
</dbReference>